<comment type="caution">
    <text evidence="1">The sequence shown here is derived from an EMBL/GenBank/DDBJ whole genome shotgun (WGS) entry which is preliminary data.</text>
</comment>
<proteinExistence type="predicted"/>
<dbReference type="AlphaFoldDB" id="A0A2S8J563"/>
<organism evidence="1 2">
    <name type="scientific">Burkholderia cepacia</name>
    <name type="common">Pseudomonas cepacia</name>
    <dbReference type="NCBI Taxonomy" id="292"/>
    <lineage>
        <taxon>Bacteria</taxon>
        <taxon>Pseudomonadati</taxon>
        <taxon>Pseudomonadota</taxon>
        <taxon>Betaproteobacteria</taxon>
        <taxon>Burkholderiales</taxon>
        <taxon>Burkholderiaceae</taxon>
        <taxon>Burkholderia</taxon>
        <taxon>Burkholderia cepacia complex</taxon>
    </lineage>
</organism>
<dbReference type="EMBL" id="PUIQ01000001">
    <property type="protein sequence ID" value="PQP22117.1"/>
    <property type="molecule type" value="Genomic_DNA"/>
</dbReference>
<sequence>MSKFRLPNEVAMIAMCAADQFAQLEALFDAVRSHLPEGSYERSLVDMGQGVASRYSAEMRRTAQPEVCHV</sequence>
<accession>A0A2S8J563</accession>
<reference evidence="1 2" key="1">
    <citation type="submission" date="2018-02" db="EMBL/GenBank/DDBJ databases">
        <title>Draft genome sequencing of Burkholderia cepacia Y14-15.</title>
        <authorList>
            <person name="Zheng B.-X."/>
        </authorList>
    </citation>
    <scope>NUCLEOTIDE SEQUENCE [LARGE SCALE GENOMIC DNA]</scope>
    <source>
        <strain evidence="1 2">Y14-15</strain>
    </source>
</reference>
<evidence type="ECO:0000313" key="2">
    <source>
        <dbReference type="Proteomes" id="UP000238206"/>
    </source>
</evidence>
<evidence type="ECO:0000313" key="1">
    <source>
        <dbReference type="EMBL" id="PQP22117.1"/>
    </source>
</evidence>
<dbReference type="RefSeq" id="WP_105389479.1">
    <property type="nucleotide sequence ID" value="NZ_PUIQ01000001.1"/>
</dbReference>
<gene>
    <name evidence="1" type="ORF">C5615_00110</name>
</gene>
<protein>
    <submittedName>
        <fullName evidence="1">Uncharacterized protein</fullName>
    </submittedName>
</protein>
<name>A0A2S8J563_BURCE</name>
<dbReference type="Proteomes" id="UP000238206">
    <property type="component" value="Unassembled WGS sequence"/>
</dbReference>